<evidence type="ECO:0000313" key="7">
    <source>
        <dbReference type="EMBL" id="SDH71944.1"/>
    </source>
</evidence>
<comment type="subcellular location">
    <subcellularLocation>
        <location evidence="1">Cell membrane</location>
        <topology evidence="1">Multi-pass membrane protein</topology>
    </subcellularLocation>
</comment>
<keyword evidence="3 6" id="KW-0812">Transmembrane</keyword>
<dbReference type="InterPro" id="IPR002797">
    <property type="entry name" value="Polysacc_synth"/>
</dbReference>
<evidence type="ECO:0000256" key="4">
    <source>
        <dbReference type="ARBA" id="ARBA00022989"/>
    </source>
</evidence>
<evidence type="ECO:0000256" key="3">
    <source>
        <dbReference type="ARBA" id="ARBA00022692"/>
    </source>
</evidence>
<feature type="transmembrane region" description="Helical" evidence="6">
    <location>
        <begin position="100"/>
        <end position="122"/>
    </location>
</feature>
<feature type="transmembrane region" description="Helical" evidence="6">
    <location>
        <begin position="517"/>
        <end position="541"/>
    </location>
</feature>
<dbReference type="AlphaFoldDB" id="A0A1G8EPZ3"/>
<feature type="transmembrane region" description="Helical" evidence="6">
    <location>
        <begin position="353"/>
        <end position="379"/>
    </location>
</feature>
<keyword evidence="5 6" id="KW-0472">Membrane</keyword>
<dbReference type="PIRSF" id="PIRSF038958">
    <property type="entry name" value="PG_synth_SpoVB"/>
    <property type="match status" value="1"/>
</dbReference>
<dbReference type="CDD" id="cd13124">
    <property type="entry name" value="MATE_SpoVB_like"/>
    <property type="match status" value="1"/>
</dbReference>
<feature type="transmembrane region" description="Helical" evidence="6">
    <location>
        <begin position="417"/>
        <end position="437"/>
    </location>
</feature>
<feature type="transmembrane region" description="Helical" evidence="6">
    <location>
        <begin position="205"/>
        <end position="229"/>
    </location>
</feature>
<keyword evidence="4 6" id="KW-1133">Transmembrane helix</keyword>
<evidence type="ECO:0000256" key="6">
    <source>
        <dbReference type="SAM" id="Phobius"/>
    </source>
</evidence>
<gene>
    <name evidence="7" type="ORF">SAMN05216352_102330</name>
</gene>
<accession>A0A1G8EPZ3</accession>
<evidence type="ECO:0000256" key="5">
    <source>
        <dbReference type="ARBA" id="ARBA00023136"/>
    </source>
</evidence>
<feature type="transmembrane region" description="Helical" evidence="6">
    <location>
        <begin position="142"/>
        <end position="160"/>
    </location>
</feature>
<dbReference type="PANTHER" id="PTHR30250:SF21">
    <property type="entry name" value="LIPID II FLIPPASE MURJ"/>
    <property type="match status" value="1"/>
</dbReference>
<dbReference type="EMBL" id="FNDU01000002">
    <property type="protein sequence ID" value="SDH71944.1"/>
    <property type="molecule type" value="Genomic_DNA"/>
</dbReference>
<feature type="transmembrane region" description="Helical" evidence="6">
    <location>
        <begin position="391"/>
        <end position="410"/>
    </location>
</feature>
<evidence type="ECO:0000313" key="8">
    <source>
        <dbReference type="Proteomes" id="UP000199017"/>
    </source>
</evidence>
<dbReference type="STRING" id="930129.SAMN05216352_102330"/>
<feature type="transmembrane region" description="Helical" evidence="6">
    <location>
        <begin position="21"/>
        <end position="41"/>
    </location>
</feature>
<proteinExistence type="predicted"/>
<protein>
    <submittedName>
        <fullName evidence="7">Membrane protein involved in the export of O-antigen and teichoic acid</fullName>
    </submittedName>
</protein>
<dbReference type="RefSeq" id="WP_245917832.1">
    <property type="nucleotide sequence ID" value="NZ_FNDU01000002.1"/>
</dbReference>
<reference evidence="7 8" key="1">
    <citation type="submission" date="2016-10" db="EMBL/GenBank/DDBJ databases">
        <authorList>
            <person name="de Groot N.N."/>
        </authorList>
    </citation>
    <scope>NUCLEOTIDE SEQUENCE [LARGE SCALE GENOMIC DNA]</scope>
    <source>
        <strain evidence="8">P4B,CCM 7963,CECT 7998,DSM 25260,IBRC-M 10614,KCTC 13821</strain>
    </source>
</reference>
<feature type="transmembrane region" description="Helical" evidence="6">
    <location>
        <begin position="181"/>
        <end position="199"/>
    </location>
</feature>
<keyword evidence="8" id="KW-1185">Reference proteome</keyword>
<dbReference type="GO" id="GO:0005886">
    <property type="term" value="C:plasma membrane"/>
    <property type="evidence" value="ECO:0007669"/>
    <property type="project" value="UniProtKB-SubCell"/>
</dbReference>
<dbReference type="InterPro" id="IPR050833">
    <property type="entry name" value="Poly_Biosynth_Transport"/>
</dbReference>
<feature type="transmembrane region" description="Helical" evidence="6">
    <location>
        <begin position="258"/>
        <end position="278"/>
    </location>
</feature>
<evidence type="ECO:0000256" key="2">
    <source>
        <dbReference type="ARBA" id="ARBA00022475"/>
    </source>
</evidence>
<organism evidence="7 8">
    <name type="scientific">Alteribacillus bidgolensis</name>
    <dbReference type="NCBI Taxonomy" id="930129"/>
    <lineage>
        <taxon>Bacteria</taxon>
        <taxon>Bacillati</taxon>
        <taxon>Bacillota</taxon>
        <taxon>Bacilli</taxon>
        <taxon>Bacillales</taxon>
        <taxon>Bacillaceae</taxon>
        <taxon>Alteribacillus</taxon>
    </lineage>
</organism>
<dbReference type="Pfam" id="PF01943">
    <property type="entry name" value="Polysacc_synt"/>
    <property type="match status" value="1"/>
</dbReference>
<feature type="transmembrane region" description="Helical" evidence="6">
    <location>
        <begin position="312"/>
        <end position="332"/>
    </location>
</feature>
<feature type="transmembrane region" description="Helical" evidence="6">
    <location>
        <begin position="475"/>
        <end position="497"/>
    </location>
</feature>
<sequence length="552" mass="60124">MNDVMIIGDEGMSDSKFLRGTMILSVSTFLSKFLGMIYIFPFVAMVGQQGLALYQYGYQPYTILLSLATLGVPMAVSKFVSKYNALGDFRTGQRLFRSGLFFMTITGFIAFLLLFFLAPVIAGWIISNPDDLNGNSITDVVFTIRMVSVALLLIPAMSVFRGYFQGFQSMGPTAVSQVVEQIVRIIFILTMAFAILYIWEGELGTAIGFATFGAFIGGLGALAVLLFYWKKRKSLIQKEAEESTADYNITLPSMYKELISYALPLSFVGLAIPLFQMVDLFTFNNALMASDQYSQGEAEIAYGAFAGSAHKLILIPVAVATAMSVTLIPTITNSFTNQDKPLLQRQITQTYQVILFLSIPAAAGLFILAYPTFAVLFGLEDVKIGGYVLRYYAPAAVLFSLFSVTAAILQGINRQRYAVFSLVIGLAIKGVTAYTFLYTMGPIGGSFSTIAGFGAATAFNGWAIGKFAAFQYGKILKRTALIMFFTVCMTAAVLVVKEGALTLFPLTSWRNALFVELFSVIAGAGLYFILSVKSGLAGIVLGERFSILKKPN</sequence>
<dbReference type="Proteomes" id="UP000199017">
    <property type="component" value="Unassembled WGS sequence"/>
</dbReference>
<dbReference type="PANTHER" id="PTHR30250">
    <property type="entry name" value="PST FAMILY PREDICTED COLANIC ACID TRANSPORTER"/>
    <property type="match status" value="1"/>
</dbReference>
<feature type="transmembrane region" description="Helical" evidence="6">
    <location>
        <begin position="443"/>
        <end position="463"/>
    </location>
</feature>
<name>A0A1G8EPZ3_9BACI</name>
<feature type="transmembrane region" description="Helical" evidence="6">
    <location>
        <begin position="61"/>
        <end position="80"/>
    </location>
</feature>
<evidence type="ECO:0000256" key="1">
    <source>
        <dbReference type="ARBA" id="ARBA00004651"/>
    </source>
</evidence>
<keyword evidence="2" id="KW-1003">Cell membrane</keyword>
<dbReference type="InterPro" id="IPR024923">
    <property type="entry name" value="PG_synth_SpoVB"/>
</dbReference>